<dbReference type="Gene3D" id="3.40.50.410">
    <property type="entry name" value="von Willebrand factor, type A domain"/>
    <property type="match status" value="1"/>
</dbReference>
<dbReference type="SUPFAM" id="SSF53300">
    <property type="entry name" value="vWA-like"/>
    <property type="match status" value="1"/>
</dbReference>
<feature type="region of interest" description="Disordered" evidence="1">
    <location>
        <begin position="287"/>
        <end position="307"/>
    </location>
</feature>
<evidence type="ECO:0000256" key="1">
    <source>
        <dbReference type="SAM" id="MobiDB-lite"/>
    </source>
</evidence>
<dbReference type="Pfam" id="PF00092">
    <property type="entry name" value="VWA"/>
    <property type="match status" value="1"/>
</dbReference>
<organism evidence="3 4">
    <name type="scientific">Anaeramoeba flamelloides</name>
    <dbReference type="NCBI Taxonomy" id="1746091"/>
    <lineage>
        <taxon>Eukaryota</taxon>
        <taxon>Metamonada</taxon>
        <taxon>Anaeramoebidae</taxon>
        <taxon>Anaeramoeba</taxon>
    </lineage>
</organism>
<protein>
    <recommendedName>
        <fullName evidence="2">VWFA domain-containing protein</fullName>
    </recommendedName>
</protein>
<evidence type="ECO:0000313" key="3">
    <source>
        <dbReference type="EMBL" id="KAJ3450176.1"/>
    </source>
</evidence>
<proteinExistence type="predicted"/>
<dbReference type="EMBL" id="JANTQA010000012">
    <property type="protein sequence ID" value="KAJ3450176.1"/>
    <property type="molecule type" value="Genomic_DNA"/>
</dbReference>
<dbReference type="SMART" id="SM00327">
    <property type="entry name" value="VWA"/>
    <property type="match status" value="1"/>
</dbReference>
<evidence type="ECO:0000259" key="2">
    <source>
        <dbReference type="PROSITE" id="PS50234"/>
    </source>
</evidence>
<feature type="compositionally biased region" description="Basic and acidic residues" evidence="1">
    <location>
        <begin position="289"/>
        <end position="307"/>
    </location>
</feature>
<sequence>MMNLKEISYKTKISDLEDAITIILTKTKFGKKQKNIPINLIFALDVSYSMYGVNLESAKRAISILLDKVWIFFNISVQLFVYSNDAEEIALPRKLKQAKRVVSEIRAQCSTNFISIFKLINKTISQMKRKQDICIIFLTDGEDTSDCSEGKPLLHRAMNKLYNTLQKQGTCSEVHSIGFTSNHDAVLMNEIAQIGTNQGTFSYVPNSEKIESTILNISTMIKNGSSILGKFKVNSKFNQNINFIQIDKEKKLQIENLCEEEKEEEEQEKKENKIVKNSISENKSIKNQLSKDFKNEKENENEKKTRKKNTNEKIEYFYADLFLPKISEEDFISIEIICDHKDFLFEIEPIQINKPKAIRLIDLKLQRIRKRIMKLTDTLVNKNSSEEELKPIKKETDQLDQTLNEIKKVVFRMKKKERSELIGRIYHLKEYMVKFYELLSFAISSEYLTNHQIASLNSLAYKSIIKSKLKKKLDKRSQKNIEMFQEMDEKIEKIVQNTNFDLLETKQQKKEIQSQEEIGNCIISQLGWLEALKLGDCLCLSFDLGRNENAIADPSQIVIKEIFSSMISAQSYLDSVEYSLRLVTPSGDTNGISLGNSHVSVHGGFDTRNQGEIVKGQSREPITGILPLFICKENWNVARHKIRPVFGFMTTLNVLGYSYSQIALKDVISNNAMFLAQCVVALHMGDIHFKSSQDIFKFLTFLIEEELRRRQPRKIRLLTQVKIIERCLTILNVDQEKYIEQPLKNYRKNVIKKIEKLDSYLYLDFIYQLKHTNQWSQKDEEHFEKLVSEDNIKYYIDNLKTIKKEIRSKNNQRKKVLMKRKMIYNQKIQNLQKKKYHQKKSITKRPVSLIKNKKTDFKIHNFQKLNSKHSMASILRPREKMGKGSKRKQQPERKIIKRKKKSLIKKGVTREDKKTELELHSFPKKNSKHSMAAILRPVEKKKQERQRKKQEKQIKEHPKKQKNKKLKKKNNEKREEIPNHMIIDQDLINCEDTCVKSLFQLKKELLKRNEWKQTDEEYLLKIIKFNTNKSKQEKPEEVINEKDSEKKTTNEKIINRRIEQYDGHVEYNKVAKNLIKRNKKVFKKNICPMMQIATKFWVKEEEQPKLNEFKDFGINSDTCLFPMLFQNLLHIKNPIRKKSIEENHYINVFENQKLFTQTFFRDLVYKQYQKKAMKIKNQLNKNIFEKKAIIFGFTKNIYQAAGLLKGVKRGVSIRHFIKILQEKKSPLIIQKLKMLLNGHFRNIPLFDDKLTLGTNQKFFSWIPSKKNFHRLYIANRDLADGKAWKNLVPQFAYLIDKNIDYDAQKNDPNNRLVYIPRKRKLGRI</sequence>
<name>A0AAV8AB48_9EUKA</name>
<feature type="compositionally biased region" description="Basic residues" evidence="1">
    <location>
        <begin position="957"/>
        <end position="971"/>
    </location>
</feature>
<dbReference type="InterPro" id="IPR036465">
    <property type="entry name" value="vWFA_dom_sf"/>
</dbReference>
<dbReference type="InterPro" id="IPR002035">
    <property type="entry name" value="VWF_A"/>
</dbReference>
<dbReference type="PROSITE" id="PS50234">
    <property type="entry name" value="VWFA"/>
    <property type="match status" value="1"/>
</dbReference>
<reference evidence="3" key="1">
    <citation type="submission" date="2022-08" db="EMBL/GenBank/DDBJ databases">
        <title>Novel sulphate-reducing endosymbionts in the free-living metamonad Anaeramoeba.</title>
        <authorList>
            <person name="Jerlstrom-Hultqvist J."/>
            <person name="Cepicka I."/>
            <person name="Gallot-Lavallee L."/>
            <person name="Salas-Leiva D."/>
            <person name="Curtis B.A."/>
            <person name="Zahonova K."/>
            <person name="Pipaliya S."/>
            <person name="Dacks J."/>
            <person name="Roger A.J."/>
        </authorList>
    </citation>
    <scope>NUCLEOTIDE SEQUENCE</scope>
    <source>
        <strain evidence="3">Busselton2</strain>
    </source>
</reference>
<feature type="domain" description="VWFA" evidence="2">
    <location>
        <begin position="39"/>
        <end position="221"/>
    </location>
</feature>
<dbReference type="Proteomes" id="UP001146793">
    <property type="component" value="Unassembled WGS sequence"/>
</dbReference>
<comment type="caution">
    <text evidence="3">The sequence shown here is derived from an EMBL/GenBank/DDBJ whole genome shotgun (WGS) entry which is preliminary data.</text>
</comment>
<evidence type="ECO:0000313" key="4">
    <source>
        <dbReference type="Proteomes" id="UP001146793"/>
    </source>
</evidence>
<feature type="compositionally biased region" description="Basic residues" evidence="1">
    <location>
        <begin position="895"/>
        <end position="904"/>
    </location>
</feature>
<feature type="compositionally biased region" description="Basic and acidic residues" evidence="1">
    <location>
        <begin position="908"/>
        <end position="921"/>
    </location>
</feature>
<accession>A0AAV8AB48</accession>
<gene>
    <name evidence="3" type="ORF">M0812_06343</name>
</gene>
<feature type="region of interest" description="Disordered" evidence="1">
    <location>
        <begin position="874"/>
        <end position="977"/>
    </location>
</feature>